<organism evidence="3 4">
    <name type="scientific">Oidiodendron maius (strain Zn)</name>
    <dbReference type="NCBI Taxonomy" id="913774"/>
    <lineage>
        <taxon>Eukaryota</taxon>
        <taxon>Fungi</taxon>
        <taxon>Dikarya</taxon>
        <taxon>Ascomycota</taxon>
        <taxon>Pezizomycotina</taxon>
        <taxon>Leotiomycetes</taxon>
        <taxon>Leotiomycetes incertae sedis</taxon>
        <taxon>Myxotrichaceae</taxon>
        <taxon>Oidiodendron</taxon>
    </lineage>
</organism>
<evidence type="ECO:0000256" key="1">
    <source>
        <dbReference type="ARBA" id="ARBA00022490"/>
    </source>
</evidence>
<sequence>MDELVSKLVTFPPQPPPSSPLSDSRYDESIKHHITAVGKIGDKSLLQQTPSGASALDIINPALNTVSYVYVLLAHINAAQKGGKGLGWEKVWGRIESFLESFDARQIRYLGKEFTHIIDVALKYARSTNQGLPPVAYITPESKLSTKLKYQDVLEYFLYSGMVYIGMRKWDSALECLENAVTYPAREVSKIMVEAYKKWVLVGLLLEGKLLHLPRYTSIAASKAFHTLGKPYESVAQIFETGTAARLKSEVEAGQKIWQDDCNTGLIFNILAGYQKFQIRNLAGIYTKITIPEVNHLTTSAETGSRLQSPALAEQLVRDMIAEGSLDATLSNPPGGPAILTFMTSGLKKSEKEIEEELQASRERIQVLAAEIKRTDRMLTYDKEYLKFVQKQKKNAKNGVLDQAIAGPDLDWNALEDEDIMAGVTY</sequence>
<gene>
    <name evidence="3" type="ORF">OIDMADRAFT_138587</name>
</gene>
<dbReference type="PANTHER" id="PTHR10758:SF1">
    <property type="entry name" value="COP9 SIGNALOSOME COMPLEX SUBUNIT 3"/>
    <property type="match status" value="1"/>
</dbReference>
<keyword evidence="4" id="KW-1185">Reference proteome</keyword>
<proteinExistence type="predicted"/>
<evidence type="ECO:0000259" key="2">
    <source>
        <dbReference type="Pfam" id="PF22788"/>
    </source>
</evidence>
<evidence type="ECO:0000313" key="4">
    <source>
        <dbReference type="Proteomes" id="UP000054321"/>
    </source>
</evidence>
<dbReference type="HOGENOM" id="CLU_028825_1_1_1"/>
<protein>
    <recommendedName>
        <fullName evidence="2">COP9 signalosome complex subunit 3 N-terminal helical repeats domain-containing protein</fullName>
    </recommendedName>
</protein>
<accession>A0A0C3GRC8</accession>
<evidence type="ECO:0000313" key="3">
    <source>
        <dbReference type="EMBL" id="KIM93036.1"/>
    </source>
</evidence>
<keyword evidence="1" id="KW-0963">Cytoplasm</keyword>
<dbReference type="GO" id="GO:0006511">
    <property type="term" value="P:ubiquitin-dependent protein catabolic process"/>
    <property type="evidence" value="ECO:0007669"/>
    <property type="project" value="TreeGrafter"/>
</dbReference>
<dbReference type="Pfam" id="PF22788">
    <property type="entry name" value="COP9_hel_rpt"/>
    <property type="match status" value="1"/>
</dbReference>
<dbReference type="OrthoDB" id="29061at2759"/>
<feature type="domain" description="COP9 signalosome complex subunit 3 N-terminal helical repeats" evidence="2">
    <location>
        <begin position="145"/>
        <end position="218"/>
    </location>
</feature>
<dbReference type="GO" id="GO:0008180">
    <property type="term" value="C:COP9 signalosome"/>
    <property type="evidence" value="ECO:0007669"/>
    <property type="project" value="TreeGrafter"/>
</dbReference>
<dbReference type="InterPro" id="IPR050756">
    <property type="entry name" value="CSN3"/>
</dbReference>
<dbReference type="InParanoid" id="A0A0C3GRC8"/>
<dbReference type="STRING" id="913774.A0A0C3GRC8"/>
<dbReference type="PANTHER" id="PTHR10758">
    <property type="entry name" value="26S PROTEASOME NON-ATPASE REGULATORY SUBUNIT 3/COP9 SIGNALOSOME COMPLEX SUBUNIT 3"/>
    <property type="match status" value="1"/>
</dbReference>
<name>A0A0C3GRC8_OIDMZ</name>
<dbReference type="InterPro" id="IPR055089">
    <property type="entry name" value="COP9_N"/>
</dbReference>
<reference evidence="3 4" key="1">
    <citation type="submission" date="2014-04" db="EMBL/GenBank/DDBJ databases">
        <authorList>
            <consortium name="DOE Joint Genome Institute"/>
            <person name="Kuo A."/>
            <person name="Martino E."/>
            <person name="Perotto S."/>
            <person name="Kohler A."/>
            <person name="Nagy L.G."/>
            <person name="Floudas D."/>
            <person name="Copeland A."/>
            <person name="Barry K.W."/>
            <person name="Cichocki N."/>
            <person name="Veneault-Fourrey C."/>
            <person name="LaButti K."/>
            <person name="Lindquist E.A."/>
            <person name="Lipzen A."/>
            <person name="Lundell T."/>
            <person name="Morin E."/>
            <person name="Murat C."/>
            <person name="Sun H."/>
            <person name="Tunlid A."/>
            <person name="Henrissat B."/>
            <person name="Grigoriev I.V."/>
            <person name="Hibbett D.S."/>
            <person name="Martin F."/>
            <person name="Nordberg H.P."/>
            <person name="Cantor M.N."/>
            <person name="Hua S.X."/>
        </authorList>
    </citation>
    <scope>NUCLEOTIDE SEQUENCE [LARGE SCALE GENOMIC DNA]</scope>
    <source>
        <strain evidence="3 4">Zn</strain>
    </source>
</reference>
<dbReference type="EMBL" id="KN832901">
    <property type="protein sequence ID" value="KIM93036.1"/>
    <property type="molecule type" value="Genomic_DNA"/>
</dbReference>
<dbReference type="Proteomes" id="UP000054321">
    <property type="component" value="Unassembled WGS sequence"/>
</dbReference>
<dbReference type="AlphaFoldDB" id="A0A0C3GRC8"/>
<reference evidence="4" key="2">
    <citation type="submission" date="2015-01" db="EMBL/GenBank/DDBJ databases">
        <title>Evolutionary Origins and Diversification of the Mycorrhizal Mutualists.</title>
        <authorList>
            <consortium name="DOE Joint Genome Institute"/>
            <consortium name="Mycorrhizal Genomics Consortium"/>
            <person name="Kohler A."/>
            <person name="Kuo A."/>
            <person name="Nagy L.G."/>
            <person name="Floudas D."/>
            <person name="Copeland A."/>
            <person name="Barry K.W."/>
            <person name="Cichocki N."/>
            <person name="Veneault-Fourrey C."/>
            <person name="LaButti K."/>
            <person name="Lindquist E.A."/>
            <person name="Lipzen A."/>
            <person name="Lundell T."/>
            <person name="Morin E."/>
            <person name="Murat C."/>
            <person name="Riley R."/>
            <person name="Ohm R."/>
            <person name="Sun H."/>
            <person name="Tunlid A."/>
            <person name="Henrissat B."/>
            <person name="Grigoriev I.V."/>
            <person name="Hibbett D.S."/>
            <person name="Martin F."/>
        </authorList>
    </citation>
    <scope>NUCLEOTIDE SEQUENCE [LARGE SCALE GENOMIC DNA]</scope>
    <source>
        <strain evidence="4">Zn</strain>
    </source>
</reference>